<evidence type="ECO:0000313" key="4">
    <source>
        <dbReference type="Proteomes" id="UP000527324"/>
    </source>
</evidence>
<dbReference type="InterPro" id="IPR006442">
    <property type="entry name" value="Antitoxin_Phd/YefM"/>
</dbReference>
<protein>
    <recommendedName>
        <fullName evidence="2">Antitoxin</fullName>
    </recommendedName>
</protein>
<dbReference type="Pfam" id="PF02604">
    <property type="entry name" value="PhdYeFM_antitox"/>
    <property type="match status" value="1"/>
</dbReference>
<dbReference type="PANTHER" id="PTHR35377:SF4">
    <property type="entry name" value="PREVENT-HOST-DEATH FAMILY PROTEIN"/>
    <property type="match status" value="1"/>
</dbReference>
<dbReference type="InterPro" id="IPR036165">
    <property type="entry name" value="YefM-like_sf"/>
</dbReference>
<dbReference type="SUPFAM" id="SSF143120">
    <property type="entry name" value="YefM-like"/>
    <property type="match status" value="1"/>
</dbReference>
<dbReference type="EMBL" id="JACHOQ010000010">
    <property type="protein sequence ID" value="MBB5741158.1"/>
    <property type="molecule type" value="Genomic_DNA"/>
</dbReference>
<gene>
    <name evidence="3" type="ORF">GGQ93_002896</name>
</gene>
<organism evidence="3 4">
    <name type="scientific">Brevundimonas aurantiaca</name>
    <dbReference type="NCBI Taxonomy" id="74316"/>
    <lineage>
        <taxon>Bacteria</taxon>
        <taxon>Pseudomonadati</taxon>
        <taxon>Pseudomonadota</taxon>
        <taxon>Alphaproteobacteria</taxon>
        <taxon>Caulobacterales</taxon>
        <taxon>Caulobacteraceae</taxon>
        <taxon>Brevundimonas</taxon>
    </lineage>
</organism>
<evidence type="ECO:0000256" key="2">
    <source>
        <dbReference type="RuleBase" id="RU362080"/>
    </source>
</evidence>
<keyword evidence="4" id="KW-1185">Reference proteome</keyword>
<dbReference type="Gene3D" id="3.40.1620.10">
    <property type="entry name" value="YefM-like domain"/>
    <property type="match status" value="1"/>
</dbReference>
<name>A0A7W9C8R9_9CAUL</name>
<evidence type="ECO:0000256" key="1">
    <source>
        <dbReference type="ARBA" id="ARBA00009981"/>
    </source>
</evidence>
<comment type="function">
    <text evidence="2">Antitoxin component of a type II toxin-antitoxin (TA) system.</text>
</comment>
<dbReference type="PANTHER" id="PTHR35377">
    <property type="entry name" value="ANTITOXIN VAPB49-RELATED-RELATED"/>
    <property type="match status" value="1"/>
</dbReference>
<comment type="similarity">
    <text evidence="1 2">Belongs to the phD/YefM antitoxin family.</text>
</comment>
<proteinExistence type="inferred from homology"/>
<reference evidence="3 4" key="1">
    <citation type="submission" date="2020-08" db="EMBL/GenBank/DDBJ databases">
        <title>Genomic Encyclopedia of Type Strains, Phase IV (KMG-IV): sequencing the most valuable type-strain genomes for metagenomic binning, comparative biology and taxonomic classification.</title>
        <authorList>
            <person name="Goeker M."/>
        </authorList>
    </citation>
    <scope>NUCLEOTIDE SEQUENCE [LARGE SCALE GENOMIC DNA]</scope>
    <source>
        <strain evidence="3 4">DSM 4731</strain>
    </source>
</reference>
<sequence length="80" mass="9066">MTTVTVHHAKTHLSKLIAAAERGEEVVIARGDKPAVRIVPFEAAKPERRRGRLKGMGRFDESFFDPLPEEELRLWEGRGD</sequence>
<dbReference type="NCBIfam" id="TIGR01552">
    <property type="entry name" value="phd_fam"/>
    <property type="match status" value="1"/>
</dbReference>
<dbReference type="GeneID" id="88840006"/>
<evidence type="ECO:0000313" key="3">
    <source>
        <dbReference type="EMBL" id="MBB5741158.1"/>
    </source>
</evidence>
<accession>A0A7W9C8R9</accession>
<dbReference type="RefSeq" id="WP_054764125.1">
    <property type="nucleotide sequence ID" value="NZ_CAJFZS010000001.1"/>
</dbReference>
<dbReference type="Proteomes" id="UP000527324">
    <property type="component" value="Unassembled WGS sequence"/>
</dbReference>
<comment type="caution">
    <text evidence="3">The sequence shown here is derived from an EMBL/GenBank/DDBJ whole genome shotgun (WGS) entry which is preliminary data.</text>
</comment>
<dbReference type="InterPro" id="IPR051416">
    <property type="entry name" value="phD-YefM_TA_antitoxins"/>
</dbReference>
<dbReference type="AlphaFoldDB" id="A0A7W9C8R9"/>